<dbReference type="PaxDb" id="3055-EDP06292"/>
<evidence type="ECO:0000256" key="1">
    <source>
        <dbReference type="ARBA" id="ARBA00022563"/>
    </source>
</evidence>
<dbReference type="PROSITE" id="PS51671">
    <property type="entry name" value="ACT"/>
    <property type="match status" value="1"/>
</dbReference>
<dbReference type="InterPro" id="IPR002912">
    <property type="entry name" value="ACT_dom"/>
</dbReference>
<dbReference type="Proteomes" id="UP000006906">
    <property type="component" value="Chromosome 10"/>
</dbReference>
<keyword evidence="2" id="KW-0378">Hydrolase</keyword>
<dbReference type="RefSeq" id="XP_001702513.2">
    <property type="nucleotide sequence ID" value="XM_001702461.2"/>
</dbReference>
<protein>
    <recommendedName>
        <fullName evidence="4">ACT domain-containing protein</fullName>
    </recommendedName>
</protein>
<dbReference type="Pfam" id="PF01842">
    <property type="entry name" value="ACT"/>
    <property type="match status" value="1"/>
</dbReference>
<dbReference type="GO" id="GO:0008864">
    <property type="term" value="F:formyltetrahydrofolate deformylase activity"/>
    <property type="evidence" value="ECO:0007669"/>
    <property type="project" value="InterPro"/>
</dbReference>
<accession>A0A2K3D9U1</accession>
<evidence type="ECO:0000313" key="6">
    <source>
        <dbReference type="Proteomes" id="UP000006906"/>
    </source>
</evidence>
<dbReference type="InterPro" id="IPR044074">
    <property type="entry name" value="PurU_ACT"/>
</dbReference>
<feature type="region of interest" description="Disordered" evidence="3">
    <location>
        <begin position="53"/>
        <end position="73"/>
    </location>
</feature>
<evidence type="ECO:0000259" key="4">
    <source>
        <dbReference type="PROSITE" id="PS51671"/>
    </source>
</evidence>
<dbReference type="GO" id="GO:0006189">
    <property type="term" value="P:'de novo' IMP biosynthetic process"/>
    <property type="evidence" value="ECO:0007669"/>
    <property type="project" value="InterPro"/>
</dbReference>
<dbReference type="OrthoDB" id="4239773at2759"/>
<dbReference type="PANTHER" id="PTHR42706">
    <property type="entry name" value="FORMYLTETRAHYDROFOLATE DEFORMYLASE"/>
    <property type="match status" value="1"/>
</dbReference>
<dbReference type="ExpressionAtlas" id="A0A2K3D9U1">
    <property type="expression patterns" value="baseline"/>
</dbReference>
<dbReference type="STRING" id="3055.A0A2K3D9U1"/>
<dbReference type="InterPro" id="IPR036477">
    <property type="entry name" value="Formyl_transf_N_sf"/>
</dbReference>
<keyword evidence="6" id="KW-1185">Reference proteome</keyword>
<dbReference type="Gene3D" id="3.40.50.170">
    <property type="entry name" value="Formyl transferase, N-terminal domain"/>
    <property type="match status" value="1"/>
</dbReference>
<dbReference type="CDD" id="cd08648">
    <property type="entry name" value="FMT_core_Formyl-FH4-Hydrolase_C"/>
    <property type="match status" value="1"/>
</dbReference>
<dbReference type="InterPro" id="IPR004810">
    <property type="entry name" value="PurU"/>
</dbReference>
<dbReference type="PANTHER" id="PTHR42706:SF1">
    <property type="entry name" value="FORMYLTETRAHYDROFOLATE DEFORMYLASE 2, MITOCHONDRIAL"/>
    <property type="match status" value="1"/>
</dbReference>
<feature type="domain" description="ACT" evidence="4">
    <location>
        <begin position="89"/>
        <end position="172"/>
    </location>
</feature>
<dbReference type="EMBL" id="CM008971">
    <property type="protein sequence ID" value="PNW77300.1"/>
    <property type="molecule type" value="Genomic_DNA"/>
</dbReference>
<reference evidence="5 6" key="1">
    <citation type="journal article" date="2007" name="Science">
        <title>The Chlamydomonas genome reveals the evolution of key animal and plant functions.</title>
        <authorList>
            <person name="Merchant S.S."/>
            <person name="Prochnik S.E."/>
            <person name="Vallon O."/>
            <person name="Harris E.H."/>
            <person name="Karpowicz S.J."/>
            <person name="Witman G.B."/>
            <person name="Terry A."/>
            <person name="Salamov A."/>
            <person name="Fritz-Laylin L.K."/>
            <person name="Marechal-Drouard L."/>
            <person name="Marshall W.F."/>
            <person name="Qu L.H."/>
            <person name="Nelson D.R."/>
            <person name="Sanderfoot A.A."/>
            <person name="Spalding M.H."/>
            <person name="Kapitonov V.V."/>
            <person name="Ren Q."/>
            <person name="Ferris P."/>
            <person name="Lindquist E."/>
            <person name="Shapiro H."/>
            <person name="Lucas S.M."/>
            <person name="Grimwood J."/>
            <person name="Schmutz J."/>
            <person name="Cardol P."/>
            <person name="Cerutti H."/>
            <person name="Chanfreau G."/>
            <person name="Chen C.L."/>
            <person name="Cognat V."/>
            <person name="Croft M.T."/>
            <person name="Dent R."/>
            <person name="Dutcher S."/>
            <person name="Fernandez E."/>
            <person name="Fukuzawa H."/>
            <person name="Gonzalez-Ballester D."/>
            <person name="Gonzalez-Halphen D."/>
            <person name="Hallmann A."/>
            <person name="Hanikenne M."/>
            <person name="Hippler M."/>
            <person name="Inwood W."/>
            <person name="Jabbari K."/>
            <person name="Kalanon M."/>
            <person name="Kuras R."/>
            <person name="Lefebvre P.A."/>
            <person name="Lemaire S.D."/>
            <person name="Lobanov A.V."/>
            <person name="Lohr M."/>
            <person name="Manuell A."/>
            <person name="Meier I."/>
            <person name="Mets L."/>
            <person name="Mittag M."/>
            <person name="Mittelmeier T."/>
            <person name="Moroney J.V."/>
            <person name="Moseley J."/>
            <person name="Napoli C."/>
            <person name="Nedelcu A.M."/>
            <person name="Niyogi K."/>
            <person name="Novoselov S.V."/>
            <person name="Paulsen I.T."/>
            <person name="Pazour G."/>
            <person name="Purton S."/>
            <person name="Ral J.P."/>
            <person name="Riano-Pachon D.M."/>
            <person name="Riekhof W."/>
            <person name="Rymarquis L."/>
            <person name="Schroda M."/>
            <person name="Stern D."/>
            <person name="Umen J."/>
            <person name="Willows R."/>
            <person name="Wilson N."/>
            <person name="Zimmer S.L."/>
            <person name="Allmer J."/>
            <person name="Balk J."/>
            <person name="Bisova K."/>
            <person name="Chen C.J."/>
            <person name="Elias M."/>
            <person name="Gendler K."/>
            <person name="Hauser C."/>
            <person name="Lamb M.R."/>
            <person name="Ledford H."/>
            <person name="Long J.C."/>
            <person name="Minagawa J."/>
            <person name="Page M.D."/>
            <person name="Pan J."/>
            <person name="Pootakham W."/>
            <person name="Roje S."/>
            <person name="Rose A."/>
            <person name="Stahlberg E."/>
            <person name="Terauchi A.M."/>
            <person name="Yang P."/>
            <person name="Ball S."/>
            <person name="Bowler C."/>
            <person name="Dieckmann C.L."/>
            <person name="Gladyshev V.N."/>
            <person name="Green P."/>
            <person name="Jorgensen R."/>
            <person name="Mayfield S."/>
            <person name="Mueller-Roeber B."/>
            <person name="Rajamani S."/>
            <person name="Sayre R.T."/>
            <person name="Brokstein P."/>
            <person name="Dubchak I."/>
            <person name="Goodstein D."/>
            <person name="Hornick L."/>
            <person name="Huang Y.W."/>
            <person name="Jhaveri J."/>
            <person name="Luo Y."/>
            <person name="Martinez D."/>
            <person name="Ngau W.C."/>
            <person name="Otillar B."/>
            <person name="Poliakov A."/>
            <person name="Porter A."/>
            <person name="Szajkowski L."/>
            <person name="Werner G."/>
            <person name="Zhou K."/>
            <person name="Grigoriev I.V."/>
            <person name="Rokhsar D.S."/>
            <person name="Grossman A.R."/>
        </authorList>
    </citation>
    <scope>NUCLEOTIDE SEQUENCE [LARGE SCALE GENOMIC DNA]</scope>
    <source>
        <strain evidence="6">CC-503</strain>
    </source>
</reference>
<name>A0A2K3D9U1_CHLRE</name>
<dbReference type="GeneID" id="5728093"/>
<dbReference type="OMA" id="RFMQVLP"/>
<dbReference type="GO" id="GO:0006730">
    <property type="term" value="P:one-carbon metabolic process"/>
    <property type="evidence" value="ECO:0007669"/>
    <property type="project" value="UniProtKB-KW"/>
</dbReference>
<dbReference type="SUPFAM" id="SSF53328">
    <property type="entry name" value="Formyltransferase"/>
    <property type="match status" value="1"/>
</dbReference>
<proteinExistence type="inferred from homology"/>
<dbReference type="InParanoid" id="A0A2K3D9U1"/>
<dbReference type="InterPro" id="IPR002376">
    <property type="entry name" value="Formyl_transf_N"/>
</dbReference>
<evidence type="ECO:0000256" key="3">
    <source>
        <dbReference type="SAM" id="MobiDB-lite"/>
    </source>
</evidence>
<evidence type="ECO:0000256" key="2">
    <source>
        <dbReference type="ARBA" id="ARBA00022801"/>
    </source>
</evidence>
<dbReference type="SUPFAM" id="SSF55021">
    <property type="entry name" value="ACT-like"/>
    <property type="match status" value="1"/>
</dbReference>
<sequence>MPRLTFGRDIVASKPCAALGLRRAPACPRVAPGRAEQQPRKHLEPVHVAQAPLSSSTTTNGTHSAPAPVASTSSRDASEAAAASALSANLLLICPDQKGVIAAVSQLLYGFGCNIVASDQFTDSSSGMFFQRITFDFSEIVIGPGNTAVLERAIAELANRFNMKWKIAYKNKVKRMAVLVSKQDHCLYDLLIRLRSGELRCEIPFIISNHPDLKHIADTFNVPFVHLPLDKNNKEAQEEALEKLIKEEKIDVVILARYMQIFTQGFCERHWEHTINIHHSFLPAFEGARPYHRAHERGVKIIGATAHFATAELDAGPIIDQAVARITHRDNVEDMIRKGRDLERMVLARAVRWHLDDRVMVYNNKTVVFED</sequence>
<dbReference type="Gramene" id="PNW77300">
    <property type="protein sequence ID" value="PNW77300"/>
    <property type="gene ID" value="CHLRE_10g430450v5"/>
</dbReference>
<dbReference type="HAMAP" id="MF_01927">
    <property type="entry name" value="PurU"/>
    <property type="match status" value="1"/>
</dbReference>
<dbReference type="AlphaFoldDB" id="A0A2K3D9U1"/>
<dbReference type="NCBIfam" id="NF004684">
    <property type="entry name" value="PRK06027.1"/>
    <property type="match status" value="1"/>
</dbReference>
<feature type="compositionally biased region" description="Polar residues" evidence="3">
    <location>
        <begin position="53"/>
        <end position="63"/>
    </location>
</feature>
<keyword evidence="1" id="KW-0554">One-carbon metabolism</keyword>
<evidence type="ECO:0000313" key="5">
    <source>
        <dbReference type="EMBL" id="PNW77300.1"/>
    </source>
</evidence>
<dbReference type="Pfam" id="PF00551">
    <property type="entry name" value="Formyl_trans_N"/>
    <property type="match status" value="1"/>
</dbReference>
<dbReference type="NCBIfam" id="TIGR00655">
    <property type="entry name" value="PurU"/>
    <property type="match status" value="1"/>
</dbReference>
<dbReference type="Gene3D" id="3.30.70.260">
    <property type="match status" value="1"/>
</dbReference>
<organism evidence="5 6">
    <name type="scientific">Chlamydomonas reinhardtii</name>
    <name type="common">Chlamydomonas smithii</name>
    <dbReference type="NCBI Taxonomy" id="3055"/>
    <lineage>
        <taxon>Eukaryota</taxon>
        <taxon>Viridiplantae</taxon>
        <taxon>Chlorophyta</taxon>
        <taxon>core chlorophytes</taxon>
        <taxon>Chlorophyceae</taxon>
        <taxon>CS clade</taxon>
        <taxon>Chlamydomonadales</taxon>
        <taxon>Chlamydomonadaceae</taxon>
        <taxon>Chlamydomonas</taxon>
    </lineage>
</organism>
<dbReference type="FunCoup" id="A0A2K3D9U1">
    <property type="interactions" value="81"/>
</dbReference>
<dbReference type="InterPro" id="IPR045865">
    <property type="entry name" value="ACT-like_dom_sf"/>
</dbReference>
<dbReference type="KEGG" id="cre:CHLRE_10g430450v5"/>
<dbReference type="CDD" id="cd04875">
    <property type="entry name" value="ACT_F4HF-DF"/>
    <property type="match status" value="1"/>
</dbReference>
<dbReference type="PRINTS" id="PR01575">
    <property type="entry name" value="FFH4HYDRLASE"/>
</dbReference>
<gene>
    <name evidence="5" type="ORF">CHLRE_10g430450v5</name>
</gene>
<dbReference type="InterPro" id="IPR041729">
    <property type="entry name" value="Formyl-FH4-Hydrolase_C"/>
</dbReference>